<dbReference type="AlphaFoldDB" id="A0A9W7FDA6"/>
<evidence type="ECO:0000256" key="4">
    <source>
        <dbReference type="PROSITE-ProRule" id="PRU01052"/>
    </source>
</evidence>
<proteinExistence type="inferred from homology"/>
<dbReference type="Proteomes" id="UP001165160">
    <property type="component" value="Unassembled WGS sequence"/>
</dbReference>
<gene>
    <name evidence="6" type="ORF">TrVE_jg14188</name>
</gene>
<dbReference type="SUPFAM" id="SSF52540">
    <property type="entry name" value="P-loop containing nucleoside triphosphate hydrolases"/>
    <property type="match status" value="1"/>
</dbReference>
<dbReference type="InterPro" id="IPR036543">
    <property type="entry name" value="Guanylate-bd_C_sf"/>
</dbReference>
<reference evidence="7" key="1">
    <citation type="journal article" date="2023" name="Commun. Biol.">
        <title>Genome analysis of Parmales, the sister group of diatoms, reveals the evolutionary specialization of diatoms from phago-mixotrophs to photoautotrophs.</title>
        <authorList>
            <person name="Ban H."/>
            <person name="Sato S."/>
            <person name="Yoshikawa S."/>
            <person name="Yamada K."/>
            <person name="Nakamura Y."/>
            <person name="Ichinomiya M."/>
            <person name="Sato N."/>
            <person name="Blanc-Mathieu R."/>
            <person name="Endo H."/>
            <person name="Kuwata A."/>
            <person name="Ogata H."/>
        </authorList>
    </citation>
    <scope>NUCLEOTIDE SEQUENCE [LARGE SCALE GENOMIC DNA]</scope>
    <source>
        <strain evidence="7">NIES 3699</strain>
    </source>
</reference>
<dbReference type="InterPro" id="IPR015894">
    <property type="entry name" value="Guanylate-bd_N"/>
</dbReference>
<evidence type="ECO:0000256" key="3">
    <source>
        <dbReference type="ARBA" id="ARBA00023134"/>
    </source>
</evidence>
<name>A0A9W7FDA6_9STRA</name>
<keyword evidence="2" id="KW-0378">Hydrolase</keyword>
<dbReference type="CDD" id="cd01851">
    <property type="entry name" value="GBP"/>
    <property type="match status" value="1"/>
</dbReference>
<keyword evidence="1" id="KW-0547">Nucleotide-binding</keyword>
<sequence>MSVSSDPSAACAVQIVSLGSEDDDHAFNLNEEALTAVLNKAPSNRKVSVISCVGAFRSGKSFLLSNFLRYLRYYEVDEKTGDVKSRDEGGEKWYTTGGKLSENDRFEWRGGSERHTTGIWIWSHPFTLRGANGELLSVYVVDTQGLFDNETTMSLTASIFGLSTLLSSYSIYNVAKQISEDSLQHLALFSEYGRTASDLGGDGDKKAEKTKPFQKLEFLVRDWQNFEVEDPSTEDDFAEMEASMNSYIQSVIADRDAVDLKETREQIATCFEKVNAFLLPHPGLEVTKKKYDGDPAKVDPTFMALLDRYCGKVFSSELEPKRINGRYLTAPELCEYIKAYAAIFSSGKDFPAATTLLAATAAASNNNAKRISVEKYKSEMDNLAGPNVQVYHQPEELSKHHNATRDASLTLFDSIATFGSSAPIMQAKAEVKSSVEEAYEVYVSLNSSRNPLAGFETYVLPCIVAVSSYILRTIVDLSCTSWSQTCKASSDVLGQVTSVILLFLLIVAATKAKLISARFNQVKSALMVMAPPTSDKKNS</sequence>
<dbReference type="InterPro" id="IPR030386">
    <property type="entry name" value="G_GB1_RHD3_dom"/>
</dbReference>
<dbReference type="SUPFAM" id="SSF48340">
    <property type="entry name" value="Interferon-induced guanylate-binding protein 1 (GBP1), C-terminal domain"/>
    <property type="match status" value="1"/>
</dbReference>
<evidence type="ECO:0000313" key="6">
    <source>
        <dbReference type="EMBL" id="GMI09968.1"/>
    </source>
</evidence>
<dbReference type="Pfam" id="PF02263">
    <property type="entry name" value="GBP"/>
    <property type="match status" value="1"/>
</dbReference>
<dbReference type="PROSITE" id="PS51715">
    <property type="entry name" value="G_GB1_RHD3"/>
    <property type="match status" value="1"/>
</dbReference>
<evidence type="ECO:0000259" key="5">
    <source>
        <dbReference type="PROSITE" id="PS51715"/>
    </source>
</evidence>
<dbReference type="Gene3D" id="1.20.58.420">
    <property type="entry name" value="AHSP"/>
    <property type="match status" value="1"/>
</dbReference>
<dbReference type="EMBL" id="BRXX01000408">
    <property type="protein sequence ID" value="GMI09968.1"/>
    <property type="molecule type" value="Genomic_DNA"/>
</dbReference>
<evidence type="ECO:0000256" key="2">
    <source>
        <dbReference type="ARBA" id="ARBA00022801"/>
    </source>
</evidence>
<keyword evidence="7" id="KW-1185">Reference proteome</keyword>
<feature type="domain" description="GB1/RHD3-type G" evidence="5">
    <location>
        <begin position="44"/>
        <end position="318"/>
    </location>
</feature>
<dbReference type="PANTHER" id="PTHR10751">
    <property type="entry name" value="GUANYLATE BINDING PROTEIN"/>
    <property type="match status" value="1"/>
</dbReference>
<dbReference type="Gene3D" id="3.40.50.300">
    <property type="entry name" value="P-loop containing nucleotide triphosphate hydrolases"/>
    <property type="match status" value="1"/>
</dbReference>
<comment type="similarity">
    <text evidence="4">Belongs to the TRAFAC class dynamin-like GTPase superfamily. GB1/RHD3 GTPase family.</text>
</comment>
<keyword evidence="3" id="KW-0342">GTP-binding</keyword>
<organism evidence="6 7">
    <name type="scientific">Triparma verrucosa</name>
    <dbReference type="NCBI Taxonomy" id="1606542"/>
    <lineage>
        <taxon>Eukaryota</taxon>
        <taxon>Sar</taxon>
        <taxon>Stramenopiles</taxon>
        <taxon>Ochrophyta</taxon>
        <taxon>Bolidophyceae</taxon>
        <taxon>Parmales</taxon>
        <taxon>Triparmaceae</taxon>
        <taxon>Triparma</taxon>
    </lineage>
</organism>
<protein>
    <recommendedName>
        <fullName evidence="5">GB1/RHD3-type G domain-containing protein</fullName>
    </recommendedName>
</protein>
<comment type="caution">
    <text evidence="6">The sequence shown here is derived from an EMBL/GenBank/DDBJ whole genome shotgun (WGS) entry which is preliminary data.</text>
</comment>
<evidence type="ECO:0000256" key="1">
    <source>
        <dbReference type="ARBA" id="ARBA00022741"/>
    </source>
</evidence>
<dbReference type="GO" id="GO:0005525">
    <property type="term" value="F:GTP binding"/>
    <property type="evidence" value="ECO:0007669"/>
    <property type="project" value="UniProtKB-KW"/>
</dbReference>
<dbReference type="GO" id="GO:0003924">
    <property type="term" value="F:GTPase activity"/>
    <property type="evidence" value="ECO:0007669"/>
    <property type="project" value="InterPro"/>
</dbReference>
<accession>A0A9W7FDA6</accession>
<evidence type="ECO:0000313" key="7">
    <source>
        <dbReference type="Proteomes" id="UP001165160"/>
    </source>
</evidence>
<dbReference type="InterPro" id="IPR027417">
    <property type="entry name" value="P-loop_NTPase"/>
</dbReference>